<dbReference type="InterPro" id="IPR003594">
    <property type="entry name" value="HATPase_dom"/>
</dbReference>
<dbReference type="InterPro" id="IPR036890">
    <property type="entry name" value="HATPase_C_sf"/>
</dbReference>
<evidence type="ECO:0000259" key="12">
    <source>
        <dbReference type="PROSITE" id="PS50109"/>
    </source>
</evidence>
<gene>
    <name evidence="14" type="ORF">ACFQ11_20450</name>
</gene>
<protein>
    <recommendedName>
        <fullName evidence="3">histidine kinase</fullName>
        <ecNumber evidence="3">2.7.13.3</ecNumber>
    </recommendedName>
</protein>
<dbReference type="PROSITE" id="PS50885">
    <property type="entry name" value="HAMP"/>
    <property type="match status" value="1"/>
</dbReference>
<evidence type="ECO:0000256" key="10">
    <source>
        <dbReference type="ARBA" id="ARBA00023136"/>
    </source>
</evidence>
<dbReference type="Proteomes" id="UP001596972">
    <property type="component" value="Unassembled WGS sequence"/>
</dbReference>
<dbReference type="EMBL" id="JBHTJA010000041">
    <property type="protein sequence ID" value="MFD0902784.1"/>
    <property type="molecule type" value="Genomic_DNA"/>
</dbReference>
<evidence type="ECO:0000256" key="9">
    <source>
        <dbReference type="ARBA" id="ARBA00023012"/>
    </source>
</evidence>
<evidence type="ECO:0000256" key="2">
    <source>
        <dbReference type="ARBA" id="ARBA00004236"/>
    </source>
</evidence>
<evidence type="ECO:0000256" key="7">
    <source>
        <dbReference type="ARBA" id="ARBA00022777"/>
    </source>
</evidence>
<comment type="catalytic activity">
    <reaction evidence="1">
        <text>ATP + protein L-histidine = ADP + protein N-phospho-L-histidine.</text>
        <dbReference type="EC" id="2.7.13.3"/>
    </reaction>
</comment>
<accession>A0ABW3ETF2</accession>
<feature type="domain" description="Histidine kinase" evidence="12">
    <location>
        <begin position="246"/>
        <end position="452"/>
    </location>
</feature>
<evidence type="ECO:0000256" key="6">
    <source>
        <dbReference type="ARBA" id="ARBA00022692"/>
    </source>
</evidence>
<dbReference type="SMART" id="SM00387">
    <property type="entry name" value="HATPase_c"/>
    <property type="match status" value="1"/>
</dbReference>
<dbReference type="Pfam" id="PF02518">
    <property type="entry name" value="HATPase_c"/>
    <property type="match status" value="1"/>
</dbReference>
<comment type="subcellular location">
    <subcellularLocation>
        <location evidence="2">Cell membrane</location>
    </subcellularLocation>
</comment>
<keyword evidence="4" id="KW-0597">Phosphoprotein</keyword>
<dbReference type="RefSeq" id="WP_378300904.1">
    <property type="nucleotide sequence ID" value="NZ_JBHTJA010000041.1"/>
</dbReference>
<keyword evidence="9" id="KW-0902">Two-component regulatory system</keyword>
<dbReference type="GO" id="GO:0016301">
    <property type="term" value="F:kinase activity"/>
    <property type="evidence" value="ECO:0007669"/>
    <property type="project" value="UniProtKB-KW"/>
</dbReference>
<feature type="transmembrane region" description="Helical" evidence="11">
    <location>
        <begin position="161"/>
        <end position="185"/>
    </location>
</feature>
<dbReference type="Pfam" id="PF00512">
    <property type="entry name" value="HisKA"/>
    <property type="match status" value="1"/>
</dbReference>
<proteinExistence type="predicted"/>
<dbReference type="InterPro" id="IPR050428">
    <property type="entry name" value="TCS_sensor_his_kinase"/>
</dbReference>
<dbReference type="Gene3D" id="3.30.565.10">
    <property type="entry name" value="Histidine kinase-like ATPase, C-terminal domain"/>
    <property type="match status" value="1"/>
</dbReference>
<dbReference type="SUPFAM" id="SSF55874">
    <property type="entry name" value="ATPase domain of HSP90 chaperone/DNA topoisomerase II/histidine kinase"/>
    <property type="match status" value="1"/>
</dbReference>
<reference evidence="15" key="1">
    <citation type="journal article" date="2019" name="Int. J. Syst. Evol. Microbiol.">
        <title>The Global Catalogue of Microorganisms (GCM) 10K type strain sequencing project: providing services to taxonomists for standard genome sequencing and annotation.</title>
        <authorList>
            <consortium name="The Broad Institute Genomics Platform"/>
            <consortium name="The Broad Institute Genome Sequencing Center for Infectious Disease"/>
            <person name="Wu L."/>
            <person name="Ma J."/>
        </authorList>
    </citation>
    <scope>NUCLEOTIDE SEQUENCE [LARGE SCALE GENOMIC DNA]</scope>
    <source>
        <strain evidence="15">JCM 31202</strain>
    </source>
</reference>
<keyword evidence="15" id="KW-1185">Reference proteome</keyword>
<evidence type="ECO:0000259" key="13">
    <source>
        <dbReference type="PROSITE" id="PS50885"/>
    </source>
</evidence>
<dbReference type="PANTHER" id="PTHR45436">
    <property type="entry name" value="SENSOR HISTIDINE KINASE YKOH"/>
    <property type="match status" value="1"/>
</dbReference>
<evidence type="ECO:0000313" key="14">
    <source>
        <dbReference type="EMBL" id="MFD0902784.1"/>
    </source>
</evidence>
<dbReference type="InterPro" id="IPR003660">
    <property type="entry name" value="HAMP_dom"/>
</dbReference>
<name>A0ABW3ETF2_9ACTN</name>
<dbReference type="InterPro" id="IPR004358">
    <property type="entry name" value="Sig_transdc_His_kin-like_C"/>
</dbReference>
<feature type="transmembrane region" description="Helical" evidence="11">
    <location>
        <begin position="20"/>
        <end position="41"/>
    </location>
</feature>
<evidence type="ECO:0000256" key="5">
    <source>
        <dbReference type="ARBA" id="ARBA00022679"/>
    </source>
</evidence>
<dbReference type="InterPro" id="IPR036097">
    <property type="entry name" value="HisK_dim/P_sf"/>
</dbReference>
<keyword evidence="8 11" id="KW-1133">Transmembrane helix</keyword>
<dbReference type="EC" id="2.7.13.3" evidence="3"/>
<evidence type="ECO:0000256" key="8">
    <source>
        <dbReference type="ARBA" id="ARBA00022989"/>
    </source>
</evidence>
<dbReference type="Pfam" id="PF00672">
    <property type="entry name" value="HAMP"/>
    <property type="match status" value="1"/>
</dbReference>
<evidence type="ECO:0000256" key="11">
    <source>
        <dbReference type="SAM" id="Phobius"/>
    </source>
</evidence>
<dbReference type="PROSITE" id="PS50109">
    <property type="entry name" value="HIS_KIN"/>
    <property type="match status" value="1"/>
</dbReference>
<evidence type="ECO:0000256" key="1">
    <source>
        <dbReference type="ARBA" id="ARBA00000085"/>
    </source>
</evidence>
<comment type="caution">
    <text evidence="14">The sequence shown here is derived from an EMBL/GenBank/DDBJ whole genome shotgun (WGS) entry which is preliminary data.</text>
</comment>
<dbReference type="InterPro" id="IPR005467">
    <property type="entry name" value="His_kinase_dom"/>
</dbReference>
<dbReference type="PRINTS" id="PR00344">
    <property type="entry name" value="BCTRLSENSOR"/>
</dbReference>
<evidence type="ECO:0000256" key="4">
    <source>
        <dbReference type="ARBA" id="ARBA00022553"/>
    </source>
</evidence>
<keyword evidence="6 11" id="KW-0812">Transmembrane</keyword>
<dbReference type="SMART" id="SM00304">
    <property type="entry name" value="HAMP"/>
    <property type="match status" value="1"/>
</dbReference>
<dbReference type="PANTHER" id="PTHR45436:SF5">
    <property type="entry name" value="SENSOR HISTIDINE KINASE TRCS"/>
    <property type="match status" value="1"/>
</dbReference>
<sequence>MIFRGGWTPSHWSVRARVTAVATVVVALLLTAGVTIFYFSLRRTVNEHLRDRGLIVASDLATLVRTSDPRGALPVRDPDFALLQVVTPRGELLASSDALRGRGPLGLPAPSEPGDHRSYVADVRGVPTDVFVTAVRVETPDGPRIIYAGAPMSVYTTNKEFFVGALAVGVVLGTALTSWIVALAVRRALRPVRVMSTELAQITGGDHGRVTVPEQDDEVSELAQSVNLTLYRLEQVLTRQRAFVADVSHELRSPITGLCAQLEVALQAPEDEDWPAVARAALADADRLQGIVSDLLILARLGSGVEAERQRLDLGAFVREEAGRRPRRVPVHIDAAEGVMVRGVPHQLARVLTNLLDNAERHARSWVRVTVEADGPDAVLEVLDDGEGIAHEDRERVFRRFTRLDEARRRDRGGTGLGLPISRDVAVAHGGTLVVADSDAGGRLVMRIPRDPPPGATPA</sequence>
<organism evidence="14 15">
    <name type="scientific">Actinomadura sediminis</name>
    <dbReference type="NCBI Taxonomy" id="1038904"/>
    <lineage>
        <taxon>Bacteria</taxon>
        <taxon>Bacillati</taxon>
        <taxon>Actinomycetota</taxon>
        <taxon>Actinomycetes</taxon>
        <taxon>Streptosporangiales</taxon>
        <taxon>Thermomonosporaceae</taxon>
        <taxon>Actinomadura</taxon>
    </lineage>
</organism>
<evidence type="ECO:0000313" key="15">
    <source>
        <dbReference type="Proteomes" id="UP001596972"/>
    </source>
</evidence>
<dbReference type="Gene3D" id="1.10.287.130">
    <property type="match status" value="1"/>
</dbReference>
<dbReference type="Gene3D" id="6.10.340.10">
    <property type="match status" value="1"/>
</dbReference>
<keyword evidence="7 14" id="KW-0418">Kinase</keyword>
<keyword evidence="10 11" id="KW-0472">Membrane</keyword>
<evidence type="ECO:0000256" key="3">
    <source>
        <dbReference type="ARBA" id="ARBA00012438"/>
    </source>
</evidence>
<dbReference type="CDD" id="cd00082">
    <property type="entry name" value="HisKA"/>
    <property type="match status" value="1"/>
</dbReference>
<dbReference type="SUPFAM" id="SSF47384">
    <property type="entry name" value="Homodimeric domain of signal transducing histidine kinase"/>
    <property type="match status" value="1"/>
</dbReference>
<feature type="domain" description="HAMP" evidence="13">
    <location>
        <begin position="186"/>
        <end position="238"/>
    </location>
</feature>
<dbReference type="InterPro" id="IPR003661">
    <property type="entry name" value="HisK_dim/P_dom"/>
</dbReference>
<dbReference type="SMART" id="SM00388">
    <property type="entry name" value="HisKA"/>
    <property type="match status" value="1"/>
</dbReference>
<keyword evidence="5" id="KW-0808">Transferase</keyword>